<evidence type="ECO:0000313" key="7">
    <source>
        <dbReference type="Proteomes" id="UP000783934"/>
    </source>
</evidence>
<reference evidence="4" key="3">
    <citation type="submission" date="2021-09" db="EMBL/GenBank/DDBJ databases">
        <authorList>
            <person name="Gilroy R."/>
        </authorList>
    </citation>
    <scope>NUCLEOTIDE SEQUENCE</scope>
    <source>
        <strain evidence="4">CHK175-13533</strain>
    </source>
</reference>
<evidence type="ECO:0000313" key="5">
    <source>
        <dbReference type="EMBL" id="NJB64018.1"/>
    </source>
</evidence>
<organism evidence="4 6">
    <name type="scientific">Paenalcaligenes hominis</name>
    <dbReference type="NCBI Taxonomy" id="643674"/>
    <lineage>
        <taxon>Bacteria</taxon>
        <taxon>Pseudomonadati</taxon>
        <taxon>Pseudomonadota</taxon>
        <taxon>Betaproteobacteria</taxon>
        <taxon>Burkholderiales</taxon>
        <taxon>Alcaligenaceae</taxon>
        <taxon>Paenalcaligenes</taxon>
    </lineage>
</organism>
<dbReference type="EMBL" id="DYTQ01000051">
    <property type="protein sequence ID" value="HJH23755.1"/>
    <property type="molecule type" value="Genomic_DNA"/>
</dbReference>
<dbReference type="SUPFAM" id="SSF51905">
    <property type="entry name" value="FAD/NAD(P)-binding domain"/>
    <property type="match status" value="1"/>
</dbReference>
<dbReference type="GO" id="GO:0005886">
    <property type="term" value="C:plasma membrane"/>
    <property type="evidence" value="ECO:0007669"/>
    <property type="project" value="TreeGrafter"/>
</dbReference>
<gene>
    <name evidence="5" type="ORF">GGR41_000239</name>
    <name evidence="4" type="ORF">K8U84_04295</name>
</gene>
<dbReference type="GO" id="GO:0005737">
    <property type="term" value="C:cytoplasm"/>
    <property type="evidence" value="ECO:0007669"/>
    <property type="project" value="TreeGrafter"/>
</dbReference>
<dbReference type="Gene3D" id="3.30.9.10">
    <property type="entry name" value="D-Amino Acid Oxidase, subunit A, domain 2"/>
    <property type="match status" value="1"/>
</dbReference>
<evidence type="ECO:0000313" key="4">
    <source>
        <dbReference type="EMBL" id="HJH23755.1"/>
    </source>
</evidence>
<reference evidence="4" key="2">
    <citation type="journal article" date="2021" name="PeerJ">
        <title>Extensive microbial diversity within the chicken gut microbiome revealed by metagenomics and culture.</title>
        <authorList>
            <person name="Gilroy R."/>
            <person name="Ravi A."/>
            <person name="Getino M."/>
            <person name="Pursley I."/>
            <person name="Horton D.L."/>
            <person name="Alikhan N.F."/>
            <person name="Baker D."/>
            <person name="Gharbi K."/>
            <person name="Hall N."/>
            <person name="Watson M."/>
            <person name="Adriaenssens E.M."/>
            <person name="Foster-Nyarko E."/>
            <person name="Jarju S."/>
            <person name="Secka A."/>
            <person name="Antonio M."/>
            <person name="Oren A."/>
            <person name="Chaudhuri R.R."/>
            <person name="La Ragione R."/>
            <person name="Hildebrand F."/>
            <person name="Pallen M.J."/>
        </authorList>
    </citation>
    <scope>NUCLEOTIDE SEQUENCE</scope>
    <source>
        <strain evidence="4">CHK175-13533</strain>
    </source>
</reference>
<dbReference type="InterPro" id="IPR006076">
    <property type="entry name" value="FAD-dep_OxRdtase"/>
</dbReference>
<protein>
    <submittedName>
        <fullName evidence="4 5">D-amino acid dehydrogenase</fullName>
        <ecNumber evidence="5">1.4.99.-</ecNumber>
    </submittedName>
</protein>
<name>A0A9D2VF44_9BURK</name>
<dbReference type="Pfam" id="PF01266">
    <property type="entry name" value="DAO"/>
    <property type="match status" value="1"/>
</dbReference>
<evidence type="ECO:0000259" key="3">
    <source>
        <dbReference type="Pfam" id="PF01266"/>
    </source>
</evidence>
<comment type="caution">
    <text evidence="4">The sequence shown here is derived from an EMBL/GenBank/DDBJ whole genome shotgun (WGS) entry which is preliminary data.</text>
</comment>
<dbReference type="PANTHER" id="PTHR13847:SF280">
    <property type="entry name" value="D-AMINO ACID DEHYDROGENASE"/>
    <property type="match status" value="1"/>
</dbReference>
<dbReference type="EC" id="1.4.99.-" evidence="5"/>
<dbReference type="GO" id="GO:0008718">
    <property type="term" value="F:D-amino-acid dehydrogenase activity"/>
    <property type="evidence" value="ECO:0007669"/>
    <property type="project" value="TreeGrafter"/>
</dbReference>
<evidence type="ECO:0000256" key="2">
    <source>
        <dbReference type="ARBA" id="ARBA00023002"/>
    </source>
</evidence>
<keyword evidence="2 5" id="KW-0560">Oxidoreductase</keyword>
<dbReference type="NCBIfam" id="NF001933">
    <property type="entry name" value="PRK00711.1"/>
    <property type="match status" value="1"/>
</dbReference>
<dbReference type="SUPFAM" id="SSF54373">
    <property type="entry name" value="FAD-linked reductases, C-terminal domain"/>
    <property type="match status" value="1"/>
</dbReference>
<evidence type="ECO:0000256" key="1">
    <source>
        <dbReference type="ARBA" id="ARBA00009410"/>
    </source>
</evidence>
<dbReference type="PANTHER" id="PTHR13847">
    <property type="entry name" value="SARCOSINE DEHYDROGENASE-RELATED"/>
    <property type="match status" value="1"/>
</dbReference>
<dbReference type="GO" id="GO:0055130">
    <property type="term" value="P:D-alanine catabolic process"/>
    <property type="evidence" value="ECO:0007669"/>
    <property type="project" value="TreeGrafter"/>
</dbReference>
<comment type="similarity">
    <text evidence="1">Belongs to the DadA oxidoreductase family.</text>
</comment>
<keyword evidence="7" id="KW-1185">Reference proteome</keyword>
<accession>A0A9D2VF44</accession>
<dbReference type="Gene3D" id="3.50.50.60">
    <property type="entry name" value="FAD/NAD(P)-binding domain"/>
    <property type="match status" value="2"/>
</dbReference>
<dbReference type="InterPro" id="IPR036188">
    <property type="entry name" value="FAD/NAD-bd_sf"/>
</dbReference>
<dbReference type="RefSeq" id="WP_167660283.1">
    <property type="nucleotide sequence ID" value="NZ_BMCQ01000002.1"/>
</dbReference>
<proteinExistence type="inferred from homology"/>
<sequence>MKIVVLGGGIIGIATAWWLADEGHEVIVIDRQAAAGLETTRACGGIVSASYAEPWANPHAPWYLLRSLFKDDAPLFFKPSLDSKQWLWSLAFFRECQASRFENNMRAMVRLAEYSRSLLAQLRQELKIKYPYHQNGILNFYRDEQSFSLSQSIADRLRDVGVERRLLSVPELLALEPSLNAIKDQLVGGDYSSDDEAGDAYAFTTQLALLAKAKGVQFMYQHQVKKLHCADGRVQEVELIDHQGLYQRLHADAFVVALGAYSPLLVNPLGISCPVYPAKGYSATFDWVEGAAAPQASLMDSKNHLVFSSLGTKLRVSGLAELTGYGRALSPQRCAKIVNLTKELFPNQLDFDNVQFWSGLRPATPSNVPLIGRTHIKNLYLNTGHGTLGWTMGVGSGRALADIMANRHPEPEFPFLH</sequence>
<reference evidence="5 7" key="1">
    <citation type="submission" date="2020-03" db="EMBL/GenBank/DDBJ databases">
        <title>Genomic Encyclopedia of Type Strains, Phase IV (KMG-IV): sequencing the most valuable type-strain genomes for metagenomic binning, comparative biology and taxonomic classification.</title>
        <authorList>
            <person name="Goeker M."/>
        </authorList>
    </citation>
    <scope>NUCLEOTIDE SEQUENCE [LARGE SCALE GENOMIC DNA]</scope>
    <source>
        <strain evidence="5 7">DSM 26613</strain>
    </source>
</reference>
<dbReference type="AlphaFoldDB" id="A0A9D2VF44"/>
<dbReference type="Proteomes" id="UP000783934">
    <property type="component" value="Unassembled WGS sequence"/>
</dbReference>
<dbReference type="Proteomes" id="UP000700248">
    <property type="component" value="Unassembled WGS sequence"/>
</dbReference>
<feature type="domain" description="FAD dependent oxidoreductase" evidence="3">
    <location>
        <begin position="2"/>
        <end position="402"/>
    </location>
</feature>
<dbReference type="EMBL" id="JAATIZ010000001">
    <property type="protein sequence ID" value="NJB64018.1"/>
    <property type="molecule type" value="Genomic_DNA"/>
</dbReference>
<evidence type="ECO:0000313" key="6">
    <source>
        <dbReference type="Proteomes" id="UP000700248"/>
    </source>
</evidence>